<feature type="transmembrane region" description="Helical" evidence="9">
    <location>
        <begin position="40"/>
        <end position="59"/>
    </location>
</feature>
<keyword evidence="7 9" id="KW-0472">Membrane</keyword>
<keyword evidence="5 9" id="KW-0812">Transmembrane</keyword>
<name>A0A376VTW6_ECOLX</name>
<dbReference type="NCBIfam" id="NF007374">
    <property type="entry name" value="PRK09877.1"/>
    <property type="match status" value="1"/>
</dbReference>
<feature type="transmembrane region" description="Helical" evidence="9">
    <location>
        <begin position="7"/>
        <end position="28"/>
    </location>
</feature>
<feature type="domain" description="Tripartite ATP-independent periplasmic transporters DctQ component" evidence="10">
    <location>
        <begin position="17"/>
        <end position="145"/>
    </location>
</feature>
<accession>A0A376VTW6</accession>
<evidence type="ECO:0000259" key="10">
    <source>
        <dbReference type="Pfam" id="PF04290"/>
    </source>
</evidence>
<dbReference type="GO" id="GO:0015740">
    <property type="term" value="P:C4-dicarboxylate transport"/>
    <property type="evidence" value="ECO:0007669"/>
    <property type="project" value="TreeGrafter"/>
</dbReference>
<feature type="transmembrane region" description="Helical" evidence="9">
    <location>
        <begin position="112"/>
        <end position="135"/>
    </location>
</feature>
<gene>
    <name evidence="11" type="primary">yiaM</name>
    <name evidence="11" type="ORF">NCTC9081_00572</name>
</gene>
<dbReference type="GO" id="GO:0005886">
    <property type="term" value="C:plasma membrane"/>
    <property type="evidence" value="ECO:0007669"/>
    <property type="project" value="UniProtKB-SubCell"/>
</dbReference>
<comment type="subcellular location">
    <subcellularLocation>
        <location evidence="1 9">Cell inner membrane</location>
        <topology evidence="1 9">Multi-pass membrane protein</topology>
    </subcellularLocation>
</comment>
<keyword evidence="4 9" id="KW-0997">Cell inner membrane</keyword>
<evidence type="ECO:0000256" key="9">
    <source>
        <dbReference type="RuleBase" id="RU369079"/>
    </source>
</evidence>
<evidence type="ECO:0000313" key="12">
    <source>
        <dbReference type="Proteomes" id="UP000254716"/>
    </source>
</evidence>
<dbReference type="PANTHER" id="PTHR35011">
    <property type="entry name" value="2,3-DIKETO-L-GULONATE TRAP TRANSPORTER SMALL PERMEASE PROTEIN YIAM"/>
    <property type="match status" value="1"/>
</dbReference>
<dbReference type="InterPro" id="IPR055348">
    <property type="entry name" value="DctQ"/>
</dbReference>
<evidence type="ECO:0000256" key="2">
    <source>
        <dbReference type="ARBA" id="ARBA00022448"/>
    </source>
</evidence>
<sequence length="194" mass="22081">MKRILEGILAIIIAILSCIIFINIILRYGFHTSILSIDELSRLLFVWLTFIGAIVAYMDNSHVQVTFLVEKLSPANQQRVSLLTHTLILLLCLGLAWGAIEKTAQDWSNLSPILGVPIGLMYAAAIPTSLIIALLELRHLYRQFTNTPAETNKEPDDDNPYIYCQFVRGYRNWRSHRLGIITVRHFIDVLDGYL</sequence>
<comment type="function">
    <text evidence="9">Part of the tripartite ATP-independent periplasmic (TRAP) transport system.</text>
</comment>
<evidence type="ECO:0000256" key="8">
    <source>
        <dbReference type="ARBA" id="ARBA00038436"/>
    </source>
</evidence>
<keyword evidence="2 9" id="KW-0813">Transport</keyword>
<evidence type="ECO:0000256" key="1">
    <source>
        <dbReference type="ARBA" id="ARBA00004429"/>
    </source>
</evidence>
<dbReference type="AlphaFoldDB" id="A0A376VTW6"/>
<dbReference type="PROSITE" id="PS51257">
    <property type="entry name" value="PROKAR_LIPOPROTEIN"/>
    <property type="match status" value="1"/>
</dbReference>
<evidence type="ECO:0000256" key="3">
    <source>
        <dbReference type="ARBA" id="ARBA00022475"/>
    </source>
</evidence>
<dbReference type="InterPro" id="IPR007387">
    <property type="entry name" value="TRAP_DctQ"/>
</dbReference>
<feature type="transmembrane region" description="Helical" evidence="9">
    <location>
        <begin position="80"/>
        <end position="100"/>
    </location>
</feature>
<dbReference type="EMBL" id="UGCV01000008">
    <property type="protein sequence ID" value="STJ15226.1"/>
    <property type="molecule type" value="Genomic_DNA"/>
</dbReference>
<evidence type="ECO:0000256" key="4">
    <source>
        <dbReference type="ARBA" id="ARBA00022519"/>
    </source>
</evidence>
<evidence type="ECO:0000313" key="11">
    <source>
        <dbReference type="EMBL" id="STJ15226.1"/>
    </source>
</evidence>
<keyword evidence="3" id="KW-1003">Cell membrane</keyword>
<dbReference type="Proteomes" id="UP000254716">
    <property type="component" value="Unassembled WGS sequence"/>
</dbReference>
<reference evidence="11 12" key="1">
    <citation type="submission" date="2018-06" db="EMBL/GenBank/DDBJ databases">
        <authorList>
            <consortium name="Pathogen Informatics"/>
            <person name="Doyle S."/>
        </authorList>
    </citation>
    <scope>NUCLEOTIDE SEQUENCE [LARGE SCALE GENOMIC DNA]</scope>
    <source>
        <strain evidence="11 12">NCTC9081</strain>
    </source>
</reference>
<comment type="subunit">
    <text evidence="9">The complex comprises the extracytoplasmic solute receptor protein and the two transmembrane proteins.</text>
</comment>
<evidence type="ECO:0000256" key="5">
    <source>
        <dbReference type="ARBA" id="ARBA00022692"/>
    </source>
</evidence>
<comment type="similarity">
    <text evidence="8 9">Belongs to the TRAP transporter small permease family.</text>
</comment>
<dbReference type="GO" id="GO:0022857">
    <property type="term" value="F:transmembrane transporter activity"/>
    <property type="evidence" value="ECO:0007669"/>
    <property type="project" value="UniProtKB-UniRule"/>
</dbReference>
<proteinExistence type="inferred from homology"/>
<organism evidence="11 12">
    <name type="scientific">Escherichia coli</name>
    <dbReference type="NCBI Taxonomy" id="562"/>
    <lineage>
        <taxon>Bacteria</taxon>
        <taxon>Pseudomonadati</taxon>
        <taxon>Pseudomonadota</taxon>
        <taxon>Gammaproteobacteria</taxon>
        <taxon>Enterobacterales</taxon>
        <taxon>Enterobacteriaceae</taxon>
        <taxon>Escherichia</taxon>
    </lineage>
</organism>
<keyword evidence="6 9" id="KW-1133">Transmembrane helix</keyword>
<evidence type="ECO:0000256" key="6">
    <source>
        <dbReference type="ARBA" id="ARBA00022989"/>
    </source>
</evidence>
<dbReference type="Pfam" id="PF04290">
    <property type="entry name" value="DctQ"/>
    <property type="match status" value="1"/>
</dbReference>
<protein>
    <recommendedName>
        <fullName evidence="9">TRAP transporter small permease protein</fullName>
    </recommendedName>
</protein>
<dbReference type="PANTHER" id="PTHR35011:SF2">
    <property type="entry name" value="2,3-DIKETO-L-GULONATE TRAP TRANSPORTER SMALL PERMEASE PROTEIN YIAM"/>
    <property type="match status" value="1"/>
</dbReference>
<evidence type="ECO:0000256" key="7">
    <source>
        <dbReference type="ARBA" id="ARBA00023136"/>
    </source>
</evidence>